<dbReference type="Proteomes" id="UP000186549">
    <property type="component" value="Unassembled WGS sequence"/>
</dbReference>
<feature type="transmembrane region" description="Helical" evidence="6">
    <location>
        <begin position="467"/>
        <end position="493"/>
    </location>
</feature>
<evidence type="ECO:0000313" key="7">
    <source>
        <dbReference type="EMBL" id="OKZ32768.1"/>
    </source>
</evidence>
<feature type="transmembrane region" description="Helical" evidence="6">
    <location>
        <begin position="45"/>
        <end position="68"/>
    </location>
</feature>
<organism evidence="7 8">
    <name type="scientific">Bacteroides uniformis</name>
    <dbReference type="NCBI Taxonomy" id="820"/>
    <lineage>
        <taxon>Bacteria</taxon>
        <taxon>Pseudomonadati</taxon>
        <taxon>Bacteroidota</taxon>
        <taxon>Bacteroidia</taxon>
        <taxon>Bacteroidales</taxon>
        <taxon>Bacteroidaceae</taxon>
        <taxon>Bacteroides</taxon>
    </lineage>
</organism>
<feature type="transmembrane region" description="Helical" evidence="6">
    <location>
        <begin position="378"/>
        <end position="400"/>
    </location>
</feature>
<gene>
    <name evidence="7" type="ORF">BHV79_09585</name>
</gene>
<dbReference type="AlphaFoldDB" id="A0A1Q6I1P3"/>
<comment type="caution">
    <text evidence="7">The sequence shown here is derived from an EMBL/GenBank/DDBJ whole genome shotgun (WGS) entry which is preliminary data.</text>
</comment>
<feature type="transmembrane region" description="Helical" evidence="6">
    <location>
        <begin position="345"/>
        <end position="366"/>
    </location>
</feature>
<feature type="transmembrane region" description="Helical" evidence="6">
    <location>
        <begin position="191"/>
        <end position="211"/>
    </location>
</feature>
<dbReference type="PANTHER" id="PTHR30250">
    <property type="entry name" value="PST FAMILY PREDICTED COLANIC ACID TRANSPORTER"/>
    <property type="match status" value="1"/>
</dbReference>
<proteinExistence type="predicted"/>
<evidence type="ECO:0000256" key="5">
    <source>
        <dbReference type="ARBA" id="ARBA00023136"/>
    </source>
</evidence>
<dbReference type="PANTHER" id="PTHR30250:SF26">
    <property type="entry name" value="PSMA PROTEIN"/>
    <property type="match status" value="1"/>
</dbReference>
<comment type="subcellular location">
    <subcellularLocation>
        <location evidence="1">Cell membrane</location>
        <topology evidence="1">Multi-pass membrane protein</topology>
    </subcellularLocation>
</comment>
<evidence type="ECO:0000256" key="6">
    <source>
        <dbReference type="SAM" id="Phobius"/>
    </source>
</evidence>
<keyword evidence="3 6" id="KW-0812">Transmembrane</keyword>
<sequence length="504" mass="57310">MLSMASDKQRIAQNTLFLYVRMFLIIIVSLYTVRVVIRTLNVTDYGIYMAVGGIVLALSFLSQTIASASQRFFAYELGRKDFCQLRHTFSMIFIVYIIIVLAILFIAETLGLWFLNNVMTIPVNRLEAANWVYQFALLSFIVKILTNPYNAVIIARENMKIYAYVSIVEAFLKLLIVYLLVVFAIDKLKLYAVLTFAVTCIVSAIYVLFCFKKYEESRISLFWDKALFKSIFSYSSWSLFGTMAGVANTQGTNLLLNVFWGPVVNAAYSVAQQVSTVIQQFSGNFFMAIRPPLIKSYAEGNYVDMMQLFYLSSRFSFLLLYAVILPLILEVEFILKLWLGDVGEYMISFTKLILVYCLVLAIGNPITIIMQAAKKVKLYHGIVDSFVLLTLPLSYVFLKFGCPPEVSLLVAVVMLMIAHIIRLFVFAKVVTFSFKEYWKKFVFPTMLVTFFSALPAFYIQSVISGGFVQFVVVCLVSLSCIGISGYLVVLTPIEKSFLCRKLRF</sequence>
<feature type="transmembrane region" description="Helical" evidence="6">
    <location>
        <begin position="161"/>
        <end position="185"/>
    </location>
</feature>
<feature type="transmembrane region" description="Helical" evidence="6">
    <location>
        <begin position="89"/>
        <end position="115"/>
    </location>
</feature>
<feature type="transmembrane region" description="Helical" evidence="6">
    <location>
        <begin position="131"/>
        <end position="149"/>
    </location>
</feature>
<evidence type="ECO:0000256" key="2">
    <source>
        <dbReference type="ARBA" id="ARBA00022475"/>
    </source>
</evidence>
<evidence type="ECO:0000256" key="4">
    <source>
        <dbReference type="ARBA" id="ARBA00022989"/>
    </source>
</evidence>
<dbReference type="EMBL" id="MNQU01000221">
    <property type="protein sequence ID" value="OKZ32768.1"/>
    <property type="molecule type" value="Genomic_DNA"/>
</dbReference>
<feature type="transmembrane region" description="Helical" evidence="6">
    <location>
        <begin position="16"/>
        <end position="33"/>
    </location>
</feature>
<evidence type="ECO:0000256" key="3">
    <source>
        <dbReference type="ARBA" id="ARBA00022692"/>
    </source>
</evidence>
<evidence type="ECO:0000256" key="1">
    <source>
        <dbReference type="ARBA" id="ARBA00004651"/>
    </source>
</evidence>
<feature type="transmembrane region" description="Helical" evidence="6">
    <location>
        <begin position="406"/>
        <end position="429"/>
    </location>
</feature>
<accession>A0A1Q6I1P3</accession>
<reference evidence="7 8" key="1">
    <citation type="journal article" date="2016" name="Nat. Biotechnol.">
        <title>Measurement of bacterial replication rates in microbial communities.</title>
        <authorList>
            <person name="Brown C.T."/>
            <person name="Olm M.R."/>
            <person name="Thomas B.C."/>
            <person name="Banfield J.F."/>
        </authorList>
    </citation>
    <scope>NUCLEOTIDE SEQUENCE [LARGE SCALE GENOMIC DNA]</scope>
    <source>
        <strain evidence="7">45_41</strain>
    </source>
</reference>
<evidence type="ECO:0000313" key="8">
    <source>
        <dbReference type="Proteomes" id="UP000186549"/>
    </source>
</evidence>
<feature type="transmembrane region" description="Helical" evidence="6">
    <location>
        <begin position="315"/>
        <end position="339"/>
    </location>
</feature>
<dbReference type="GO" id="GO:0005886">
    <property type="term" value="C:plasma membrane"/>
    <property type="evidence" value="ECO:0007669"/>
    <property type="project" value="UniProtKB-SubCell"/>
</dbReference>
<keyword evidence="4 6" id="KW-1133">Transmembrane helix</keyword>
<protein>
    <recommendedName>
        <fullName evidence="9">Lipopolysaccharide biosynthesis protein</fullName>
    </recommendedName>
</protein>
<feature type="transmembrane region" description="Helical" evidence="6">
    <location>
        <begin position="441"/>
        <end position="461"/>
    </location>
</feature>
<keyword evidence="5 6" id="KW-0472">Membrane</keyword>
<dbReference type="Pfam" id="PF01943">
    <property type="entry name" value="Polysacc_synt"/>
    <property type="match status" value="1"/>
</dbReference>
<name>A0A1Q6I1P3_BACUN</name>
<keyword evidence="2" id="KW-1003">Cell membrane</keyword>
<evidence type="ECO:0008006" key="9">
    <source>
        <dbReference type="Google" id="ProtNLM"/>
    </source>
</evidence>
<dbReference type="InterPro" id="IPR050833">
    <property type="entry name" value="Poly_Biosynth_Transport"/>
</dbReference>
<dbReference type="InterPro" id="IPR002797">
    <property type="entry name" value="Polysacc_synth"/>
</dbReference>